<accession>W9R122</accession>
<dbReference type="AlphaFoldDB" id="W9R122"/>
<gene>
    <name evidence="7" type="ORF">L484_011116</name>
    <name evidence="8" type="ORF">L484_011117</name>
</gene>
<keyword evidence="3" id="KW-0134">Cell wall</keyword>
<evidence type="ECO:0000256" key="4">
    <source>
        <dbReference type="ARBA" id="ARBA00022801"/>
    </source>
</evidence>
<dbReference type="EMBL" id="KE343530">
    <property type="protein sequence ID" value="EXB33525.1"/>
    <property type="molecule type" value="Genomic_DNA"/>
</dbReference>
<dbReference type="Pfam" id="PF01095">
    <property type="entry name" value="Pectinesterase"/>
    <property type="match status" value="1"/>
</dbReference>
<dbReference type="GO" id="GO:0030599">
    <property type="term" value="F:pectinesterase activity"/>
    <property type="evidence" value="ECO:0007669"/>
    <property type="project" value="InterPro"/>
</dbReference>
<comment type="pathway">
    <text evidence="2">Glycan metabolism; pectin degradation; 2-dehydro-3-deoxy-D-gluconate from pectin: step 1/5.</text>
</comment>
<reference evidence="9" key="1">
    <citation type="submission" date="2013-01" db="EMBL/GenBank/DDBJ databases">
        <title>Draft Genome Sequence of a Mulberry Tree, Morus notabilis C.K. Schneid.</title>
        <authorList>
            <person name="He N."/>
            <person name="Zhao S."/>
        </authorList>
    </citation>
    <scope>NUCLEOTIDE SEQUENCE</scope>
</reference>
<keyword evidence="3" id="KW-0964">Secreted</keyword>
<protein>
    <submittedName>
        <fullName evidence="8">Putative pectinesterase/pectinesterase inhibitor 7</fullName>
    </submittedName>
</protein>
<evidence type="ECO:0000259" key="6">
    <source>
        <dbReference type="Pfam" id="PF01095"/>
    </source>
</evidence>
<dbReference type="UniPathway" id="UPA00545">
    <property type="reaction ID" value="UER00823"/>
</dbReference>
<dbReference type="GO" id="GO:0042545">
    <property type="term" value="P:cell wall modification"/>
    <property type="evidence" value="ECO:0007669"/>
    <property type="project" value="InterPro"/>
</dbReference>
<keyword evidence="5" id="KW-0063">Aspartyl esterase</keyword>
<dbReference type="Proteomes" id="UP000030645">
    <property type="component" value="Unassembled WGS sequence"/>
</dbReference>
<dbReference type="InterPro" id="IPR000070">
    <property type="entry name" value="Pectinesterase_cat"/>
</dbReference>
<feature type="domain" description="Pectinesterase catalytic" evidence="6">
    <location>
        <begin position="23"/>
        <end position="84"/>
    </location>
</feature>
<reference evidence="8" key="2">
    <citation type="submission" date="2013-06" db="EMBL/GenBank/DDBJ databases">
        <title>Draft Genome Sequence of a Mulberry Tree, Morus notabilis C.K. Schn.</title>
        <authorList>
            <person name="He N."/>
            <person name="Zhao S."/>
        </authorList>
    </citation>
    <scope>NUCLEOTIDE SEQUENCE</scope>
</reference>
<dbReference type="InterPro" id="IPR012334">
    <property type="entry name" value="Pectin_lyas_fold"/>
</dbReference>
<dbReference type="InterPro" id="IPR011050">
    <property type="entry name" value="Pectin_lyase_fold/virulence"/>
</dbReference>
<evidence type="ECO:0000256" key="1">
    <source>
        <dbReference type="ARBA" id="ARBA00004191"/>
    </source>
</evidence>
<organism evidence="8 9">
    <name type="scientific">Morus notabilis</name>
    <dbReference type="NCBI Taxonomy" id="981085"/>
    <lineage>
        <taxon>Eukaryota</taxon>
        <taxon>Viridiplantae</taxon>
        <taxon>Streptophyta</taxon>
        <taxon>Embryophyta</taxon>
        <taxon>Tracheophyta</taxon>
        <taxon>Spermatophyta</taxon>
        <taxon>Magnoliopsida</taxon>
        <taxon>eudicotyledons</taxon>
        <taxon>Gunneridae</taxon>
        <taxon>Pentapetalae</taxon>
        <taxon>rosids</taxon>
        <taxon>fabids</taxon>
        <taxon>Rosales</taxon>
        <taxon>Moraceae</taxon>
        <taxon>Moreae</taxon>
        <taxon>Morus</taxon>
    </lineage>
</organism>
<name>W9R122_9ROSA</name>
<evidence type="ECO:0000256" key="2">
    <source>
        <dbReference type="ARBA" id="ARBA00005184"/>
    </source>
</evidence>
<comment type="subcellular location">
    <subcellularLocation>
        <location evidence="1">Secreted</location>
        <location evidence="1">Cell wall</location>
    </subcellularLocation>
</comment>
<evidence type="ECO:0000313" key="7">
    <source>
        <dbReference type="EMBL" id="EXB33525.1"/>
    </source>
</evidence>
<evidence type="ECO:0000256" key="3">
    <source>
        <dbReference type="ARBA" id="ARBA00022512"/>
    </source>
</evidence>
<dbReference type="SUPFAM" id="SSF51126">
    <property type="entry name" value="Pectin lyase-like"/>
    <property type="match status" value="1"/>
</dbReference>
<evidence type="ECO:0000256" key="5">
    <source>
        <dbReference type="ARBA" id="ARBA00023085"/>
    </source>
</evidence>
<dbReference type="Gene3D" id="2.160.20.10">
    <property type="entry name" value="Single-stranded right-handed beta-helix, Pectin lyase-like"/>
    <property type="match status" value="1"/>
</dbReference>
<proteinExistence type="predicted"/>
<keyword evidence="4" id="KW-0378">Hydrolase</keyword>
<keyword evidence="9" id="KW-1185">Reference proteome</keyword>
<dbReference type="STRING" id="981085.W9R122"/>
<evidence type="ECO:0000313" key="9">
    <source>
        <dbReference type="Proteomes" id="UP000030645"/>
    </source>
</evidence>
<dbReference type="EMBL" id="KE343530">
    <property type="protein sequence ID" value="EXB33526.1"/>
    <property type="molecule type" value="Genomic_DNA"/>
</dbReference>
<dbReference type="GO" id="GO:0045490">
    <property type="term" value="P:pectin catabolic process"/>
    <property type="evidence" value="ECO:0007669"/>
    <property type="project" value="UniProtKB-UniPathway"/>
</dbReference>
<sequence>MALETSPLLMMPSLRLRITPWLQKGTLIYVKAGVYEEYVSIEKKKKYLMMIGDGINQIIITGNRSVVDGWTTFKSATFVKNSKSPILNGL</sequence>
<evidence type="ECO:0000313" key="8">
    <source>
        <dbReference type="EMBL" id="EXB33526.1"/>
    </source>
</evidence>
<dbReference type="PANTHER" id="PTHR31707">
    <property type="entry name" value="PECTINESTERASE"/>
    <property type="match status" value="1"/>
</dbReference>